<dbReference type="Proteomes" id="UP000637239">
    <property type="component" value="Chromosome 2"/>
</dbReference>
<feature type="compositionally biased region" description="Polar residues" evidence="1">
    <location>
        <begin position="261"/>
        <end position="271"/>
    </location>
</feature>
<dbReference type="RefSeq" id="XP_043134133.1">
    <property type="nucleotide sequence ID" value="XM_043285442.1"/>
</dbReference>
<accession>A0A7R7ZLN5</accession>
<protein>
    <submittedName>
        <fullName evidence="2">Uncharacterized protein</fullName>
    </submittedName>
</protein>
<organism evidence="2 3">
    <name type="scientific">Aspergillus chevalieri</name>
    <name type="common">Eurotium chevalieri</name>
    <dbReference type="NCBI Taxonomy" id="182096"/>
    <lineage>
        <taxon>Eukaryota</taxon>
        <taxon>Fungi</taxon>
        <taxon>Dikarya</taxon>
        <taxon>Ascomycota</taxon>
        <taxon>Pezizomycotina</taxon>
        <taxon>Eurotiomycetes</taxon>
        <taxon>Eurotiomycetidae</taxon>
        <taxon>Eurotiales</taxon>
        <taxon>Aspergillaceae</taxon>
        <taxon>Aspergillus</taxon>
        <taxon>Aspergillus subgen. Aspergillus</taxon>
    </lineage>
</organism>
<reference evidence="2" key="1">
    <citation type="submission" date="2021-01" db="EMBL/GenBank/DDBJ databases">
        <authorList>
            <consortium name="Aspergillus chevalieri M1 genome sequencing consortium"/>
            <person name="Kazuki M."/>
            <person name="Futagami T."/>
        </authorList>
    </citation>
    <scope>NUCLEOTIDE SEQUENCE</scope>
    <source>
        <strain evidence="2">M1</strain>
    </source>
</reference>
<dbReference type="AlphaFoldDB" id="A0A7R7ZLN5"/>
<feature type="compositionally biased region" description="Low complexity" evidence="1">
    <location>
        <begin position="218"/>
        <end position="229"/>
    </location>
</feature>
<reference evidence="2" key="2">
    <citation type="submission" date="2021-02" db="EMBL/GenBank/DDBJ databases">
        <title>Aspergillus chevalieri M1 genome sequence.</title>
        <authorList>
            <person name="Kadooka C."/>
            <person name="Mori K."/>
            <person name="Futagami T."/>
        </authorList>
    </citation>
    <scope>NUCLEOTIDE SEQUENCE</scope>
    <source>
        <strain evidence="2">M1</strain>
    </source>
</reference>
<evidence type="ECO:0000313" key="2">
    <source>
        <dbReference type="EMBL" id="BCR85611.1"/>
    </source>
</evidence>
<feature type="region of interest" description="Disordered" evidence="1">
    <location>
        <begin position="213"/>
        <end position="271"/>
    </location>
</feature>
<feature type="compositionally biased region" description="Low complexity" evidence="1">
    <location>
        <begin position="44"/>
        <end position="68"/>
    </location>
</feature>
<proteinExistence type="predicted"/>
<feature type="region of interest" description="Disordered" evidence="1">
    <location>
        <begin position="1"/>
        <end position="68"/>
    </location>
</feature>
<dbReference type="KEGG" id="ache:ACHE_21069A"/>
<evidence type="ECO:0000256" key="1">
    <source>
        <dbReference type="SAM" id="MobiDB-lite"/>
    </source>
</evidence>
<feature type="compositionally biased region" description="Polar residues" evidence="1">
    <location>
        <begin position="26"/>
        <end position="35"/>
    </location>
</feature>
<sequence length="271" mass="31272">MFATQPSPQPQLPFTPRTPRCHNYTPARSSPLSPSSDRKMSSSQPQFFHFATQHQQHQSSPPSTPQSHFEFQFHNQQTTPLTPPASNTKQSTYAHRYTTQTANPLSSIRRTTGTSPAARTQRRNLFLNKIKEDRDAGRFEARGEQLVLMEDVKEERQWRESMGRRAERIMREFGIDGDVDGDGVLGLTEDETAQLDEFLSQEQEMEMADMELLHSLEQEQQQQQQQQQQQRKRQWKQNGETNSFSDEEYDDIFMDLPDPASQDQGMDMSSG</sequence>
<name>A0A7R7ZLN5_ASPCH</name>
<evidence type="ECO:0000313" key="3">
    <source>
        <dbReference type="Proteomes" id="UP000637239"/>
    </source>
</evidence>
<gene>
    <name evidence="2" type="ORF">ACHE_21069A</name>
</gene>
<dbReference type="GeneID" id="66979970"/>
<keyword evidence="3" id="KW-1185">Reference proteome</keyword>
<dbReference type="EMBL" id="AP024417">
    <property type="protein sequence ID" value="BCR85611.1"/>
    <property type="molecule type" value="Genomic_DNA"/>
</dbReference>